<name>A0A8J3C624_9PSEU</name>
<feature type="domain" description="HTH cro/C1-type" evidence="1">
    <location>
        <begin position="18"/>
        <end position="71"/>
    </location>
</feature>
<dbReference type="SUPFAM" id="SSF47413">
    <property type="entry name" value="lambda repressor-like DNA-binding domains"/>
    <property type="match status" value="1"/>
</dbReference>
<accession>A0A8J3C624</accession>
<evidence type="ECO:0000313" key="2">
    <source>
        <dbReference type="EMBL" id="GGM36367.1"/>
    </source>
</evidence>
<dbReference type="SMART" id="SM00530">
    <property type="entry name" value="HTH_XRE"/>
    <property type="match status" value="1"/>
</dbReference>
<dbReference type="Pfam" id="PF13560">
    <property type="entry name" value="HTH_31"/>
    <property type="match status" value="1"/>
</dbReference>
<reference evidence="2" key="1">
    <citation type="journal article" date="2014" name="Int. J. Syst. Evol. Microbiol.">
        <title>Complete genome sequence of Corynebacterium casei LMG S-19264T (=DSM 44701T), isolated from a smear-ripened cheese.</title>
        <authorList>
            <consortium name="US DOE Joint Genome Institute (JGI-PGF)"/>
            <person name="Walter F."/>
            <person name="Albersmeier A."/>
            <person name="Kalinowski J."/>
            <person name="Ruckert C."/>
        </authorList>
    </citation>
    <scope>NUCLEOTIDE SEQUENCE</scope>
    <source>
        <strain evidence="2">CGMCC 4.5737</strain>
    </source>
</reference>
<gene>
    <name evidence="2" type="ORF">GCM10012275_04520</name>
</gene>
<dbReference type="Pfam" id="PF19054">
    <property type="entry name" value="DUF5753"/>
    <property type="match status" value="1"/>
</dbReference>
<comment type="caution">
    <text evidence="2">The sequence shown here is derived from an EMBL/GenBank/DDBJ whole genome shotgun (WGS) entry which is preliminary data.</text>
</comment>
<evidence type="ECO:0000259" key="1">
    <source>
        <dbReference type="PROSITE" id="PS50943"/>
    </source>
</evidence>
<dbReference type="InterPro" id="IPR043917">
    <property type="entry name" value="DUF5753"/>
</dbReference>
<dbReference type="AlphaFoldDB" id="A0A8J3C624"/>
<dbReference type="InterPro" id="IPR010982">
    <property type="entry name" value="Lambda_DNA-bd_dom_sf"/>
</dbReference>
<dbReference type="PROSITE" id="PS50943">
    <property type="entry name" value="HTH_CROC1"/>
    <property type="match status" value="1"/>
</dbReference>
<proteinExistence type="predicted"/>
<evidence type="ECO:0000313" key="3">
    <source>
        <dbReference type="Proteomes" id="UP000637578"/>
    </source>
</evidence>
<organism evidence="2 3">
    <name type="scientific">Longimycelium tulufanense</name>
    <dbReference type="NCBI Taxonomy" id="907463"/>
    <lineage>
        <taxon>Bacteria</taxon>
        <taxon>Bacillati</taxon>
        <taxon>Actinomycetota</taxon>
        <taxon>Actinomycetes</taxon>
        <taxon>Pseudonocardiales</taxon>
        <taxon>Pseudonocardiaceae</taxon>
        <taxon>Longimycelium</taxon>
    </lineage>
</organism>
<keyword evidence="3" id="KW-1185">Reference proteome</keyword>
<dbReference type="EMBL" id="BMMK01000001">
    <property type="protein sequence ID" value="GGM36367.1"/>
    <property type="molecule type" value="Genomic_DNA"/>
</dbReference>
<dbReference type="Proteomes" id="UP000637578">
    <property type="component" value="Unassembled WGS sequence"/>
</dbReference>
<dbReference type="Gene3D" id="1.10.260.40">
    <property type="entry name" value="lambda repressor-like DNA-binding domains"/>
    <property type="match status" value="1"/>
</dbReference>
<dbReference type="CDD" id="cd00093">
    <property type="entry name" value="HTH_XRE"/>
    <property type="match status" value="1"/>
</dbReference>
<reference evidence="2" key="2">
    <citation type="submission" date="2020-09" db="EMBL/GenBank/DDBJ databases">
        <authorList>
            <person name="Sun Q."/>
            <person name="Zhou Y."/>
        </authorList>
    </citation>
    <scope>NUCLEOTIDE SEQUENCE</scope>
    <source>
        <strain evidence="2">CGMCC 4.5737</strain>
    </source>
</reference>
<sequence length="283" mass="31317">MARGPGPSVRARRLASELRRLRMSTGLTTDAAGERAGMSGAKVSRIENNRQSFTRDDVAALLDAYGLQDDQRGELLDMAERAHELGWWKPYERQLTKATPTLLALEMDATRLRNFEPTVLPGLLQTPEYARQVLRTTGPSVRPEEIEARVAARMARQAILTKPKAPSLQAVIDEAVLRRLLASPDIAERQFRHLLDAADRPNVLLQVIPLTAGIHTGVEGPFLIFEYGNSSAVVLLEAKAGEHFLEKEPEVAPYLTAITSLEEQALDAAESRTLVARLLKELR</sequence>
<dbReference type="InterPro" id="IPR001387">
    <property type="entry name" value="Cro/C1-type_HTH"/>
</dbReference>
<protein>
    <submittedName>
        <fullName evidence="2">Transcriptional regulator</fullName>
    </submittedName>
</protein>
<dbReference type="GO" id="GO:0003677">
    <property type="term" value="F:DNA binding"/>
    <property type="evidence" value="ECO:0007669"/>
    <property type="project" value="InterPro"/>
</dbReference>